<comment type="caution">
    <text evidence="1">The sequence shown here is derived from an EMBL/GenBank/DDBJ whole genome shotgun (WGS) entry which is preliminary data.</text>
</comment>
<proteinExistence type="predicted"/>
<dbReference type="AlphaFoldDB" id="A0AAE1B5C7"/>
<evidence type="ECO:0000313" key="2">
    <source>
        <dbReference type="Proteomes" id="UP001283361"/>
    </source>
</evidence>
<gene>
    <name evidence="1" type="ORF">RRG08_035574</name>
</gene>
<dbReference type="Proteomes" id="UP001283361">
    <property type="component" value="Unassembled WGS sequence"/>
</dbReference>
<name>A0AAE1B5C7_9GAST</name>
<evidence type="ECO:0000313" key="1">
    <source>
        <dbReference type="EMBL" id="KAK3799973.1"/>
    </source>
</evidence>
<protein>
    <submittedName>
        <fullName evidence="1">Uncharacterized protein</fullName>
    </submittedName>
</protein>
<reference evidence="1" key="1">
    <citation type="journal article" date="2023" name="G3 (Bethesda)">
        <title>A reference genome for the long-term kleptoplast-retaining sea slug Elysia crispata morphotype clarki.</title>
        <authorList>
            <person name="Eastman K.E."/>
            <person name="Pendleton A.L."/>
            <person name="Shaikh M.A."/>
            <person name="Suttiyut T."/>
            <person name="Ogas R."/>
            <person name="Tomko P."/>
            <person name="Gavelis G."/>
            <person name="Widhalm J.R."/>
            <person name="Wisecaver J.H."/>
        </authorList>
    </citation>
    <scope>NUCLEOTIDE SEQUENCE</scope>
    <source>
        <strain evidence="1">ECLA1</strain>
    </source>
</reference>
<keyword evidence="2" id="KW-1185">Reference proteome</keyword>
<sequence length="146" mass="16435">MIRVVEKVKRSIREMLSLGLVWPDGSLTLPRERLRDTTRVVKRSIREMLSLGLVWPDGSLTPRAEASLPRERLRDTTRVNYAGLTVPQKRRRRRRATDVDLTSSQFGGAMKGLSSRSKSMYEVDLTSAKFGGAIKCFTPLKINGSS</sequence>
<organism evidence="1 2">
    <name type="scientific">Elysia crispata</name>
    <name type="common">lettuce slug</name>
    <dbReference type="NCBI Taxonomy" id="231223"/>
    <lineage>
        <taxon>Eukaryota</taxon>
        <taxon>Metazoa</taxon>
        <taxon>Spiralia</taxon>
        <taxon>Lophotrochozoa</taxon>
        <taxon>Mollusca</taxon>
        <taxon>Gastropoda</taxon>
        <taxon>Heterobranchia</taxon>
        <taxon>Euthyneura</taxon>
        <taxon>Panpulmonata</taxon>
        <taxon>Sacoglossa</taxon>
        <taxon>Placobranchoidea</taxon>
        <taxon>Plakobranchidae</taxon>
        <taxon>Elysia</taxon>
    </lineage>
</organism>
<dbReference type="EMBL" id="JAWDGP010000505">
    <property type="protein sequence ID" value="KAK3799973.1"/>
    <property type="molecule type" value="Genomic_DNA"/>
</dbReference>
<accession>A0AAE1B5C7</accession>